<comment type="caution">
    <text evidence="2">The sequence shown here is derived from an EMBL/GenBank/DDBJ whole genome shotgun (WGS) entry which is preliminary data.</text>
</comment>
<evidence type="ECO:0000259" key="1">
    <source>
        <dbReference type="Pfam" id="PF10040"/>
    </source>
</evidence>
<dbReference type="InterPro" id="IPR045747">
    <property type="entry name" value="CRISPR-assoc_prot_Cas6_N_sf"/>
</dbReference>
<dbReference type="AlphaFoldDB" id="A0A7C5Y6V8"/>
<protein>
    <submittedName>
        <fullName evidence="2">CRISPR system precrRNA processing endoribonuclease RAMP protein Cas6</fullName>
    </submittedName>
</protein>
<accession>A0A7C5Y6V8</accession>
<evidence type="ECO:0000313" key="2">
    <source>
        <dbReference type="EMBL" id="HHR40359.1"/>
    </source>
</evidence>
<feature type="domain" description="CRISPR-associated protein Cas6 C-terminal" evidence="1">
    <location>
        <begin position="137"/>
        <end position="280"/>
    </location>
</feature>
<dbReference type="Pfam" id="PF10040">
    <property type="entry name" value="CRISPR_Cas6"/>
    <property type="match status" value="1"/>
</dbReference>
<proteinExistence type="predicted"/>
<organism evidence="2">
    <name type="scientific">Caldiarchaeum subterraneum</name>
    <dbReference type="NCBI Taxonomy" id="311458"/>
    <lineage>
        <taxon>Archaea</taxon>
        <taxon>Nitrososphaerota</taxon>
        <taxon>Candidatus Caldarchaeales</taxon>
        <taxon>Candidatus Caldarchaeaceae</taxon>
        <taxon>Candidatus Caldarchaeum</taxon>
    </lineage>
</organism>
<reference evidence="2" key="1">
    <citation type="journal article" date="2020" name="mSystems">
        <title>Genome- and Community-Level Interaction Insights into Carbon Utilization and Element Cycling Functions of Hydrothermarchaeota in Hydrothermal Sediment.</title>
        <authorList>
            <person name="Zhou Z."/>
            <person name="Liu Y."/>
            <person name="Xu W."/>
            <person name="Pan J."/>
            <person name="Luo Z.H."/>
            <person name="Li M."/>
        </authorList>
    </citation>
    <scope>NUCLEOTIDE SEQUENCE [LARGE SCALE GENOMIC DNA]</scope>
    <source>
        <strain evidence="2">SpSt-1084</strain>
    </source>
</reference>
<dbReference type="InterPro" id="IPR019267">
    <property type="entry name" value="CRISPR-assoc_Cas6_C"/>
</dbReference>
<dbReference type="CDD" id="cd21141">
    <property type="entry name" value="Cas6_III-like"/>
    <property type="match status" value="1"/>
</dbReference>
<dbReference type="EMBL" id="DRXS01000047">
    <property type="protein sequence ID" value="HHR40359.1"/>
    <property type="molecule type" value="Genomic_DNA"/>
</dbReference>
<dbReference type="Gene3D" id="3.30.70.1890">
    <property type="match status" value="1"/>
</dbReference>
<sequence length="288" mass="33130">MVISFTMRFFSGQPITLHVFSGFLVRGVFFHGLRLVDEKTATHVHEQRTLSPYSVSPILNERGVGIFRGTIYPGTSFYFRVTALDEHVGDVFGKFLFAGEVPEIKLNGVSVSLQGVAVETWSPGKPAFPGEFKRFVVDFRSPTYFRNTQKGNGLLESLLPRRLRKKRRPMYRYVIVPVPYLFFRNLARLYRRFGHGNFRYKSFSEWLLEGGVALETFSRLRAYKVYDDRGRWSRGFVGRAVFDIPHELYDERMAKICFELLNFARFSNVGGNRTAGFGVVSYRFSSSG</sequence>
<dbReference type="Gene3D" id="3.30.70.1900">
    <property type="match status" value="1"/>
</dbReference>
<name>A0A7C5Y6V8_CALS0</name>
<gene>
    <name evidence="2" type="ORF">ENM42_00860</name>
</gene>